<name>A0A8X8ASK9_BRACI</name>
<protein>
    <submittedName>
        <fullName evidence="2">Uncharacterized protein</fullName>
    </submittedName>
</protein>
<keyword evidence="1" id="KW-1133">Transmembrane helix</keyword>
<proteinExistence type="predicted"/>
<sequence length="149" mass="16849">MSDTFQQYVSLVSSVSGTWKDRNQKPIFMFGLFAGIYGSKQGELSRGTGKWIYENHGKKTIEKSHVVVLVTLLLNIALIAFISVYYNAYATVQLPWWRLLLAYATAVFVTPLIDVIIATPYRAGTYKRLQIETYTIGGFMNYPSKSCNL</sequence>
<dbReference type="Proteomes" id="UP000886595">
    <property type="component" value="Unassembled WGS sequence"/>
</dbReference>
<evidence type="ECO:0000313" key="2">
    <source>
        <dbReference type="EMBL" id="KAG2310492.1"/>
    </source>
</evidence>
<evidence type="ECO:0000313" key="3">
    <source>
        <dbReference type="Proteomes" id="UP000886595"/>
    </source>
</evidence>
<keyword evidence="3" id="KW-1185">Reference proteome</keyword>
<feature type="transmembrane region" description="Helical" evidence="1">
    <location>
        <begin position="100"/>
        <end position="121"/>
    </location>
</feature>
<comment type="caution">
    <text evidence="2">The sequence shown here is derived from an EMBL/GenBank/DDBJ whole genome shotgun (WGS) entry which is preliminary data.</text>
</comment>
<dbReference type="AlphaFoldDB" id="A0A8X8ASK9"/>
<keyword evidence="1" id="KW-0812">Transmembrane</keyword>
<gene>
    <name evidence="2" type="ORF">Bca52824_022049</name>
</gene>
<reference evidence="2 3" key="1">
    <citation type="submission" date="2020-02" db="EMBL/GenBank/DDBJ databases">
        <authorList>
            <person name="Ma Q."/>
            <person name="Huang Y."/>
            <person name="Song X."/>
            <person name="Pei D."/>
        </authorList>
    </citation>
    <scope>NUCLEOTIDE SEQUENCE [LARGE SCALE GENOMIC DNA]</scope>
    <source>
        <strain evidence="2">Sxm20200214</strain>
        <tissue evidence="2">Leaf</tissue>
    </source>
</reference>
<accession>A0A8X8ASK9</accession>
<keyword evidence="1" id="KW-0472">Membrane</keyword>
<feature type="transmembrane region" description="Helical" evidence="1">
    <location>
        <begin position="66"/>
        <end position="88"/>
    </location>
</feature>
<organism evidence="2 3">
    <name type="scientific">Brassica carinata</name>
    <name type="common">Ethiopian mustard</name>
    <name type="synonym">Abyssinian cabbage</name>
    <dbReference type="NCBI Taxonomy" id="52824"/>
    <lineage>
        <taxon>Eukaryota</taxon>
        <taxon>Viridiplantae</taxon>
        <taxon>Streptophyta</taxon>
        <taxon>Embryophyta</taxon>
        <taxon>Tracheophyta</taxon>
        <taxon>Spermatophyta</taxon>
        <taxon>Magnoliopsida</taxon>
        <taxon>eudicotyledons</taxon>
        <taxon>Gunneridae</taxon>
        <taxon>Pentapetalae</taxon>
        <taxon>rosids</taxon>
        <taxon>malvids</taxon>
        <taxon>Brassicales</taxon>
        <taxon>Brassicaceae</taxon>
        <taxon>Brassiceae</taxon>
        <taxon>Brassica</taxon>
    </lineage>
</organism>
<evidence type="ECO:0000256" key="1">
    <source>
        <dbReference type="SAM" id="Phobius"/>
    </source>
</evidence>
<dbReference type="EMBL" id="JAAMPC010000005">
    <property type="protein sequence ID" value="KAG2310492.1"/>
    <property type="molecule type" value="Genomic_DNA"/>
</dbReference>